<dbReference type="EC" id="2.6.1.85" evidence="1"/>
<dbReference type="OrthoDB" id="9803598at2"/>
<dbReference type="STRING" id="203907.Bfl443"/>
<dbReference type="eggNOG" id="COG0147">
    <property type="taxonomic scope" value="Bacteria"/>
</dbReference>
<dbReference type="PANTHER" id="PTHR11236:SF50">
    <property type="entry name" value="AMINODEOXYCHORISMATE SYNTHASE COMPONENT 1"/>
    <property type="match status" value="1"/>
</dbReference>
<dbReference type="GO" id="GO:0046820">
    <property type="term" value="F:4-amino-4-deoxychorismate synthase activity"/>
    <property type="evidence" value="ECO:0007669"/>
    <property type="project" value="UniProtKB-EC"/>
</dbReference>
<dbReference type="Proteomes" id="UP000002192">
    <property type="component" value="Chromosome"/>
</dbReference>
<proteinExistence type="predicted"/>
<name>Q7VQY7_BLOFL</name>
<sequence length="461" mass="53050">MTANLIEFPYHPHSSLKLFKSLSSNPWSILLYSGYDNKHPDSRFDILVTNPSLTLTTYDKITTISYNNKNKTSNQDPFLLLKKYTQIYQLKTDHNYPIPFQGGFIGVFGYDLVRNIELIPTLAQKDIHLPDMAIGFYKWAIISDHKTLKNYLVTHNDPKPILNWIHQQYAYNDKHMQSFQLLNAWQSNITINEYSKKFKIIKKHLKMGNCYQICLSQRFKAPYIGHEWTAFRYLLNYNTAPFSAFIRLPNYSSILSFSPERFIKLKNSNIITQPIKGTLVKLKNTKEDQKQKQKLSQSSKDQSENLMIVDLLRNDIGKVAIPGSIQVTRLFEIQSFSQVHHMVSTIIGKLDNKFSAIDLLKACFPGGSITGAPKIQAMKLIETLEPHRRSVWSGSIGYLSCCGNMDTNISIRTLLTNKYNLFCTVGSGIIFESKQDLEYQEMQDKISTLLTPLSQYNHKKS</sequence>
<dbReference type="InterPro" id="IPR005801">
    <property type="entry name" value="ADC_synthase"/>
</dbReference>
<dbReference type="PRINTS" id="PR00095">
    <property type="entry name" value="ANTSNTHASEI"/>
</dbReference>
<feature type="domain" description="Chorismate-utilising enzyme C-terminal" evidence="3">
    <location>
        <begin position="192"/>
        <end position="445"/>
    </location>
</feature>
<dbReference type="InterPro" id="IPR019999">
    <property type="entry name" value="Anth_synth_I-like"/>
</dbReference>
<dbReference type="InterPro" id="IPR015890">
    <property type="entry name" value="Chorismate_C"/>
</dbReference>
<dbReference type="SUPFAM" id="SSF56322">
    <property type="entry name" value="ADC synthase"/>
    <property type="match status" value="1"/>
</dbReference>
<dbReference type="GO" id="GO:0009396">
    <property type="term" value="P:folic acid-containing compound biosynthetic process"/>
    <property type="evidence" value="ECO:0007669"/>
    <property type="project" value="InterPro"/>
</dbReference>
<accession>Q7VQY7</accession>
<evidence type="ECO:0000256" key="1">
    <source>
        <dbReference type="ARBA" id="ARBA00013139"/>
    </source>
</evidence>
<protein>
    <recommendedName>
        <fullName evidence="1">aminodeoxychorismate synthase</fullName>
        <ecNumber evidence="1">2.6.1.85</ecNumber>
    </recommendedName>
</protein>
<keyword evidence="2" id="KW-0808">Transferase</keyword>
<evidence type="ECO:0000313" key="5">
    <source>
        <dbReference type="EMBL" id="CAD83505.1"/>
    </source>
</evidence>
<dbReference type="PANTHER" id="PTHR11236">
    <property type="entry name" value="AMINOBENZOATE/ANTHRANILATE SYNTHASE"/>
    <property type="match status" value="1"/>
</dbReference>
<evidence type="ECO:0000259" key="3">
    <source>
        <dbReference type="Pfam" id="PF00425"/>
    </source>
</evidence>
<dbReference type="InterPro" id="IPR005802">
    <property type="entry name" value="ADC_synth_comp_1"/>
</dbReference>
<dbReference type="EMBL" id="BX248583">
    <property type="protein sequence ID" value="CAD83505.1"/>
    <property type="molecule type" value="Genomic_DNA"/>
</dbReference>
<dbReference type="NCBIfam" id="TIGR00553">
    <property type="entry name" value="pabB"/>
    <property type="match status" value="1"/>
</dbReference>
<dbReference type="Pfam" id="PF04715">
    <property type="entry name" value="Anth_synt_I_N"/>
    <property type="match status" value="1"/>
</dbReference>
<evidence type="ECO:0000256" key="2">
    <source>
        <dbReference type="ARBA" id="ARBA00022679"/>
    </source>
</evidence>
<organism evidence="5 6">
    <name type="scientific">Blochmanniella floridana</name>
    <dbReference type="NCBI Taxonomy" id="203907"/>
    <lineage>
        <taxon>Bacteria</taxon>
        <taxon>Pseudomonadati</taxon>
        <taxon>Pseudomonadota</taxon>
        <taxon>Gammaproteobacteria</taxon>
        <taxon>Enterobacterales</taxon>
        <taxon>Enterobacteriaceae</taxon>
        <taxon>ant endosymbionts</taxon>
        <taxon>Candidatus Blochmanniella</taxon>
    </lineage>
</organism>
<dbReference type="GO" id="GO:0016829">
    <property type="term" value="F:lyase activity"/>
    <property type="evidence" value="ECO:0007669"/>
    <property type="project" value="UniProtKB-KW"/>
</dbReference>
<dbReference type="AlphaFoldDB" id="Q7VQY7"/>
<feature type="domain" description="Anthranilate synthase component I N-terminal" evidence="4">
    <location>
        <begin position="16"/>
        <end position="151"/>
    </location>
</feature>
<evidence type="ECO:0000313" key="6">
    <source>
        <dbReference type="Proteomes" id="UP000002192"/>
    </source>
</evidence>
<keyword evidence="5" id="KW-0456">Lyase</keyword>
<dbReference type="Gene3D" id="3.60.120.10">
    <property type="entry name" value="Anthranilate synthase"/>
    <property type="match status" value="1"/>
</dbReference>
<dbReference type="KEGG" id="bfl:Bfl443"/>
<keyword evidence="6" id="KW-1185">Reference proteome</keyword>
<reference evidence="5 6" key="1">
    <citation type="journal article" date="2003" name="Proc. Natl. Acad. Sci. U.S.A.">
        <title>The genome sequence of Blochmannia floridanus: comparative analysis of reduced genomes.</title>
        <authorList>
            <person name="Gil R."/>
            <person name="Silva F.J."/>
            <person name="Zientz E."/>
            <person name="Delmotte F."/>
            <person name="Gonzalez-Candelas F."/>
            <person name="Latorre A."/>
            <person name="Rausell C."/>
            <person name="Kramerbeek J."/>
            <person name="Gadau J."/>
            <person name="Hoelldobler B."/>
            <person name="van Ham R.C.H.J."/>
            <person name="Gross R."/>
            <person name="Moya A."/>
        </authorList>
    </citation>
    <scope>NUCLEOTIDE SEQUENCE [LARGE SCALE GENOMIC DNA]</scope>
</reference>
<gene>
    <name evidence="5" type="primary">pabB</name>
    <name evidence="5" type="ordered locus">Bfl443</name>
</gene>
<dbReference type="Pfam" id="PF00425">
    <property type="entry name" value="Chorismate_bind"/>
    <property type="match status" value="1"/>
</dbReference>
<evidence type="ECO:0000259" key="4">
    <source>
        <dbReference type="Pfam" id="PF04715"/>
    </source>
</evidence>
<dbReference type="HOGENOM" id="CLU_006493_7_2_6"/>
<dbReference type="InterPro" id="IPR006805">
    <property type="entry name" value="Anth_synth_I_N"/>
</dbReference>
<dbReference type="GO" id="GO:0000162">
    <property type="term" value="P:L-tryptophan biosynthetic process"/>
    <property type="evidence" value="ECO:0007669"/>
    <property type="project" value="TreeGrafter"/>
</dbReference>